<dbReference type="SUPFAM" id="SSF48371">
    <property type="entry name" value="ARM repeat"/>
    <property type="match status" value="1"/>
</dbReference>
<evidence type="ECO:0000256" key="1">
    <source>
        <dbReference type="ARBA" id="ARBA00004496"/>
    </source>
</evidence>
<keyword evidence="5" id="KW-0653">Protein transport</keyword>
<dbReference type="InterPro" id="IPR040122">
    <property type="entry name" value="Importin_beta"/>
</dbReference>
<gene>
    <name evidence="6" type="ORF">TVAG_222890</name>
</gene>
<keyword evidence="3" id="KW-0963">Cytoplasm</keyword>
<evidence type="ECO:0000313" key="6">
    <source>
        <dbReference type="EMBL" id="EAX95492.1"/>
    </source>
</evidence>
<dbReference type="Gene3D" id="1.25.10.10">
    <property type="entry name" value="Leucine-rich Repeat Variant"/>
    <property type="match status" value="2"/>
</dbReference>
<name>A2FHY3_TRIV3</name>
<evidence type="ECO:0000313" key="7">
    <source>
        <dbReference type="Proteomes" id="UP000001542"/>
    </source>
</evidence>
<proteinExistence type="predicted"/>
<keyword evidence="4" id="KW-0677">Repeat</keyword>
<evidence type="ECO:0000256" key="3">
    <source>
        <dbReference type="ARBA" id="ARBA00022490"/>
    </source>
</evidence>
<dbReference type="EMBL" id="DS113803">
    <property type="protein sequence ID" value="EAX95492.1"/>
    <property type="molecule type" value="Genomic_DNA"/>
</dbReference>
<reference evidence="6" key="1">
    <citation type="submission" date="2006-10" db="EMBL/GenBank/DDBJ databases">
        <authorList>
            <person name="Amadeo P."/>
            <person name="Zhao Q."/>
            <person name="Wortman J."/>
            <person name="Fraser-Liggett C."/>
            <person name="Carlton J."/>
        </authorList>
    </citation>
    <scope>NUCLEOTIDE SEQUENCE</scope>
    <source>
        <strain evidence="6">G3</strain>
    </source>
</reference>
<organism evidence="6 7">
    <name type="scientific">Trichomonas vaginalis (strain ATCC PRA-98 / G3)</name>
    <dbReference type="NCBI Taxonomy" id="412133"/>
    <lineage>
        <taxon>Eukaryota</taxon>
        <taxon>Metamonada</taxon>
        <taxon>Parabasalia</taxon>
        <taxon>Trichomonadida</taxon>
        <taxon>Trichomonadidae</taxon>
        <taxon>Trichomonas</taxon>
    </lineage>
</organism>
<evidence type="ECO:0000256" key="4">
    <source>
        <dbReference type="ARBA" id="ARBA00022737"/>
    </source>
</evidence>
<dbReference type="PANTHER" id="PTHR10527">
    <property type="entry name" value="IMPORTIN BETA"/>
    <property type="match status" value="1"/>
</dbReference>
<reference evidence="6" key="2">
    <citation type="journal article" date="2007" name="Science">
        <title>Draft genome sequence of the sexually transmitted pathogen Trichomonas vaginalis.</title>
        <authorList>
            <person name="Carlton J.M."/>
            <person name="Hirt R.P."/>
            <person name="Silva J.C."/>
            <person name="Delcher A.L."/>
            <person name="Schatz M."/>
            <person name="Zhao Q."/>
            <person name="Wortman J.R."/>
            <person name="Bidwell S.L."/>
            <person name="Alsmark U.C.M."/>
            <person name="Besteiro S."/>
            <person name="Sicheritz-Ponten T."/>
            <person name="Noel C.J."/>
            <person name="Dacks J.B."/>
            <person name="Foster P.G."/>
            <person name="Simillion C."/>
            <person name="Van de Peer Y."/>
            <person name="Miranda-Saavedra D."/>
            <person name="Barton G.J."/>
            <person name="Westrop G.D."/>
            <person name="Mueller S."/>
            <person name="Dessi D."/>
            <person name="Fiori P.L."/>
            <person name="Ren Q."/>
            <person name="Paulsen I."/>
            <person name="Zhang H."/>
            <person name="Bastida-Corcuera F.D."/>
            <person name="Simoes-Barbosa A."/>
            <person name="Brown M.T."/>
            <person name="Hayes R.D."/>
            <person name="Mukherjee M."/>
            <person name="Okumura C.Y."/>
            <person name="Schneider R."/>
            <person name="Smith A.J."/>
            <person name="Vanacova S."/>
            <person name="Villalvazo M."/>
            <person name="Haas B.J."/>
            <person name="Pertea M."/>
            <person name="Feldblyum T.V."/>
            <person name="Utterback T.R."/>
            <person name="Shu C.L."/>
            <person name="Osoegawa K."/>
            <person name="de Jong P.J."/>
            <person name="Hrdy I."/>
            <person name="Horvathova L."/>
            <person name="Zubacova Z."/>
            <person name="Dolezal P."/>
            <person name="Malik S.B."/>
            <person name="Logsdon J.M. Jr."/>
            <person name="Henze K."/>
            <person name="Gupta A."/>
            <person name="Wang C.C."/>
            <person name="Dunne R.L."/>
            <person name="Upcroft J.A."/>
            <person name="Upcroft P."/>
            <person name="White O."/>
            <person name="Salzberg S.L."/>
            <person name="Tang P."/>
            <person name="Chiu C.-H."/>
            <person name="Lee Y.-S."/>
            <person name="Embley T.M."/>
            <person name="Coombs G.H."/>
            <person name="Mottram J.C."/>
            <person name="Tachezy J."/>
            <person name="Fraser-Liggett C.M."/>
            <person name="Johnson P.J."/>
        </authorList>
    </citation>
    <scope>NUCLEOTIDE SEQUENCE [LARGE SCALE GENOMIC DNA]</scope>
    <source>
        <strain evidence="6">G3</strain>
    </source>
</reference>
<evidence type="ECO:0000256" key="5">
    <source>
        <dbReference type="ARBA" id="ARBA00022927"/>
    </source>
</evidence>
<dbReference type="RefSeq" id="XP_001308422.1">
    <property type="nucleotide sequence ID" value="XM_001308421.1"/>
</dbReference>
<dbReference type="GO" id="GO:0008139">
    <property type="term" value="F:nuclear localization sequence binding"/>
    <property type="evidence" value="ECO:0000318"/>
    <property type="project" value="GO_Central"/>
</dbReference>
<evidence type="ECO:0008006" key="8">
    <source>
        <dbReference type="Google" id="ProtNLM"/>
    </source>
</evidence>
<dbReference type="InParanoid" id="A2FHY3"/>
<dbReference type="GO" id="GO:0006606">
    <property type="term" value="P:protein import into nucleus"/>
    <property type="evidence" value="ECO:0000318"/>
    <property type="project" value="GO_Central"/>
</dbReference>
<dbReference type="InterPro" id="IPR016024">
    <property type="entry name" value="ARM-type_fold"/>
</dbReference>
<dbReference type="AlphaFoldDB" id="A2FHY3"/>
<keyword evidence="7" id="KW-1185">Reference proteome</keyword>
<dbReference type="GO" id="GO:0061608">
    <property type="term" value="F:nuclear import signal receptor activity"/>
    <property type="evidence" value="ECO:0000318"/>
    <property type="project" value="GO_Central"/>
</dbReference>
<dbReference type="KEGG" id="tva:4753247"/>
<evidence type="ECO:0000256" key="2">
    <source>
        <dbReference type="ARBA" id="ARBA00022448"/>
    </source>
</evidence>
<dbReference type="SMR" id="A2FHY3"/>
<protein>
    <recommendedName>
        <fullName evidence="8">Importin N-terminal domain-containing protein</fullName>
    </recommendedName>
</protein>
<dbReference type="VEuPathDB" id="TrichDB:TVAG_222890"/>
<dbReference type="GO" id="GO:0005634">
    <property type="term" value="C:nucleus"/>
    <property type="evidence" value="ECO:0000318"/>
    <property type="project" value="GO_Central"/>
</dbReference>
<dbReference type="VEuPathDB" id="TrichDB:TVAGG3_0347630"/>
<dbReference type="GO" id="GO:0005737">
    <property type="term" value="C:cytoplasm"/>
    <property type="evidence" value="ECO:0000318"/>
    <property type="project" value="GO_Central"/>
</dbReference>
<keyword evidence="2" id="KW-0813">Transport</keyword>
<accession>A2FHY3</accession>
<dbReference type="Proteomes" id="UP000001542">
    <property type="component" value="Unassembled WGS sequence"/>
</dbReference>
<comment type="subcellular location">
    <subcellularLocation>
        <location evidence="1">Cytoplasm</location>
    </subcellularLocation>
</comment>
<dbReference type="InterPro" id="IPR011989">
    <property type="entry name" value="ARM-like"/>
</dbReference>
<sequence>MEPVQYLYSLCSIFTNQDATRINDADAELTQLIQEESTVYNLITIFQQTDDMKMRNFVSTILSRCFNNEKFNNGEIVERLQQFFFSSISQETNFQIKKNLAYCCYVLYEHLHKKGIIWEQFLQYSWELLQNPDQLAIAFYIWSQTFLDMKDLSNNLSKQDVFDLAVENITNPDQNIRIQAATFIEVNVSNETEIHLDPVPFCNLMNQAVQFCIYQVPEINREEVCAMFKVLDEIVQFSRFDTNCHIPLEFSWEIMQDENLDIDIRMSAANVIRCGDVPFLESKTVDQYLEILRISIEFTALLTKQTEVYSRQFEILYEVIWAISELAQDNFVIDYVLDYILQLKEEPTVENRILVLFLIDAIAEGSREYIYAKLANIITDINYFGDSDDDFVIKYTCQVFDSFIEILPLESGIVVNQVSEYLVNHFPHEGTIQTLINLFTTVIPRPANYMDIVNNLIEYVSQVETTSDVSKILDCISACFCHPTETNEEIFQQFAPNLLKFVEDDSETVVSVLNMFTQLIRLAPQSTTQDIETLIQLANDTLESENTKYMASAMKFLSELFAFLPLSLEQYMDTLLPALLELKERYPIPEIKNEAEGDPQLRLFHMNLLQCFGHMVAVFPEAISDYANDILAWMRSALDNIKRMTIATCEALSSACEGFVVIREVIEINILEEIGIDVVRLIANLDDHSEIVAYHNLADRLITLFPEDLNSVKGTIFAIKICQGLFGEIFEFMLFDLSQHPDYPIQISLTNLVKKLIYCQFAEDSPLAENFSRILKGSKTSTSWFHFNLLELASLLASLRGDMGIFSSETLIVTTEVALNHPNSSPQKLMLFLAYCCNLFRLNPEEFENSGIIYPARLDQFSIFYLKYIMPMPPEVNIVRLAFFASVVLIKGFDYFPEGFIDAVIQNNLIIPHLPLPVNNFACEIIIPFLQLMMEKYPDVFTEHFDMSALNMLCSLPFFFHRVPAETVAFCVQRIQQISQENLLAMLHGNQYLYIRLNRNIARLTA</sequence>